<gene>
    <name evidence="1" type="ORF">RchiOBHm_Chr2g0133811</name>
</gene>
<dbReference type="Proteomes" id="UP000238479">
    <property type="component" value="Chromosome 2"/>
</dbReference>
<evidence type="ECO:0000313" key="1">
    <source>
        <dbReference type="EMBL" id="PRQ50494.1"/>
    </source>
</evidence>
<accession>A0A2P6RVP4</accession>
<comment type="caution">
    <text evidence="1">The sequence shown here is derived from an EMBL/GenBank/DDBJ whole genome shotgun (WGS) entry which is preliminary data.</text>
</comment>
<keyword evidence="2" id="KW-1185">Reference proteome</keyword>
<protein>
    <submittedName>
        <fullName evidence="1">Uncharacterized protein</fullName>
    </submittedName>
</protein>
<dbReference type="Gramene" id="PRQ50494">
    <property type="protein sequence ID" value="PRQ50494"/>
    <property type="gene ID" value="RchiOBHm_Chr2g0133811"/>
</dbReference>
<organism evidence="1 2">
    <name type="scientific">Rosa chinensis</name>
    <name type="common">China rose</name>
    <dbReference type="NCBI Taxonomy" id="74649"/>
    <lineage>
        <taxon>Eukaryota</taxon>
        <taxon>Viridiplantae</taxon>
        <taxon>Streptophyta</taxon>
        <taxon>Embryophyta</taxon>
        <taxon>Tracheophyta</taxon>
        <taxon>Spermatophyta</taxon>
        <taxon>Magnoliopsida</taxon>
        <taxon>eudicotyledons</taxon>
        <taxon>Gunneridae</taxon>
        <taxon>Pentapetalae</taxon>
        <taxon>rosids</taxon>
        <taxon>fabids</taxon>
        <taxon>Rosales</taxon>
        <taxon>Rosaceae</taxon>
        <taxon>Rosoideae</taxon>
        <taxon>Rosoideae incertae sedis</taxon>
        <taxon>Rosa</taxon>
    </lineage>
</organism>
<name>A0A2P6RVP4_ROSCH</name>
<reference evidence="1 2" key="1">
    <citation type="journal article" date="2018" name="Nat. Genet.">
        <title>The Rosa genome provides new insights in the design of modern roses.</title>
        <authorList>
            <person name="Bendahmane M."/>
        </authorList>
    </citation>
    <scope>NUCLEOTIDE SEQUENCE [LARGE SCALE GENOMIC DNA]</scope>
    <source>
        <strain evidence="2">cv. Old Blush</strain>
    </source>
</reference>
<evidence type="ECO:0000313" key="2">
    <source>
        <dbReference type="Proteomes" id="UP000238479"/>
    </source>
</evidence>
<dbReference type="EMBL" id="PDCK01000040">
    <property type="protein sequence ID" value="PRQ50494.1"/>
    <property type="molecule type" value="Genomic_DNA"/>
</dbReference>
<proteinExistence type="predicted"/>
<dbReference type="AlphaFoldDB" id="A0A2P6RVP4"/>
<sequence length="83" mass="9159">MAFQEIQTEIFLLSIPCHAAFPYSLSLSPSISPITAPNTLDSSLQHFFIFVFLILGSPQIEIQAQNSQAAPIDRIPPPPLSRH</sequence>